<dbReference type="AlphaFoldDB" id="Q0RM76"/>
<dbReference type="KEGG" id="fal:FRAAL2730"/>
<dbReference type="HOGENOM" id="CLU_2751931_0_0_11"/>
<gene>
    <name evidence="1" type="ordered locus">FRAAL2730</name>
</gene>
<protein>
    <submittedName>
        <fullName evidence="1">Uncharacterized protein</fullName>
    </submittedName>
</protein>
<dbReference type="STRING" id="326424.FRAAL2730"/>
<keyword evidence="2" id="KW-1185">Reference proteome</keyword>
<organism evidence="1 2">
    <name type="scientific">Frankia alni (strain DSM 45986 / CECT 9034 / ACN14a)</name>
    <dbReference type="NCBI Taxonomy" id="326424"/>
    <lineage>
        <taxon>Bacteria</taxon>
        <taxon>Bacillati</taxon>
        <taxon>Actinomycetota</taxon>
        <taxon>Actinomycetes</taxon>
        <taxon>Frankiales</taxon>
        <taxon>Frankiaceae</taxon>
        <taxon>Frankia</taxon>
    </lineage>
</organism>
<dbReference type="EMBL" id="CT573213">
    <property type="protein sequence ID" value="CAJ61376.1"/>
    <property type="molecule type" value="Genomic_DNA"/>
</dbReference>
<evidence type="ECO:0000313" key="1">
    <source>
        <dbReference type="EMBL" id="CAJ61376.1"/>
    </source>
</evidence>
<name>Q0RM76_FRAAA</name>
<accession>Q0RM76</accession>
<reference evidence="1 2" key="1">
    <citation type="journal article" date="2007" name="Genome Res.">
        <title>Genome characteristics of facultatively symbiotic Frankia sp. strains reflect host range and host plant biogeography.</title>
        <authorList>
            <person name="Normand P."/>
            <person name="Lapierre P."/>
            <person name="Tisa L.S."/>
            <person name="Gogarten J.P."/>
            <person name="Alloisio N."/>
            <person name="Bagnarol E."/>
            <person name="Bassi C.A."/>
            <person name="Berry A.M."/>
            <person name="Bickhart D.M."/>
            <person name="Choisne N."/>
            <person name="Couloux A."/>
            <person name="Cournoyer B."/>
            <person name="Cruveiller S."/>
            <person name="Daubin V."/>
            <person name="Demange N."/>
            <person name="Francino M.P."/>
            <person name="Goltsman E."/>
            <person name="Huang Y."/>
            <person name="Kopp O.R."/>
            <person name="Labarre L."/>
            <person name="Lapidus A."/>
            <person name="Lavire C."/>
            <person name="Marechal J."/>
            <person name="Martinez M."/>
            <person name="Mastronunzio J.E."/>
            <person name="Mullin B.C."/>
            <person name="Niemann J."/>
            <person name="Pujic P."/>
            <person name="Rawnsley T."/>
            <person name="Rouy Z."/>
            <person name="Schenowitz C."/>
            <person name="Sellstedt A."/>
            <person name="Tavares F."/>
            <person name="Tomkins J.P."/>
            <person name="Vallenet D."/>
            <person name="Valverde C."/>
            <person name="Wall L.G."/>
            <person name="Wang Y."/>
            <person name="Medigue C."/>
            <person name="Benson D.R."/>
        </authorList>
    </citation>
    <scope>NUCLEOTIDE SEQUENCE [LARGE SCALE GENOMIC DNA]</scope>
    <source>
        <strain evidence="2">DSM 45986 / CECT 9034 / ACN14a</strain>
    </source>
</reference>
<proteinExistence type="predicted"/>
<evidence type="ECO:0000313" key="2">
    <source>
        <dbReference type="Proteomes" id="UP000000657"/>
    </source>
</evidence>
<sequence>MDPRSVGLLQHLHLLGAARRATQQRLCLFLPAARLLSLQFLGELTCEDQSPLLAQLGYHPAAQYRDVILE</sequence>
<dbReference type="Proteomes" id="UP000000657">
    <property type="component" value="Chromosome"/>
</dbReference>